<accession>A0AAV8TYB3</accession>
<feature type="compositionally biased region" description="Polar residues" evidence="1">
    <location>
        <begin position="133"/>
        <end position="142"/>
    </location>
</feature>
<evidence type="ECO:0000313" key="2">
    <source>
        <dbReference type="EMBL" id="KAJ8771049.1"/>
    </source>
</evidence>
<feature type="region of interest" description="Disordered" evidence="1">
    <location>
        <begin position="200"/>
        <end position="225"/>
    </location>
</feature>
<organism evidence="2 3">
    <name type="scientific">Erythroxylum novogranatense</name>
    <dbReference type="NCBI Taxonomy" id="1862640"/>
    <lineage>
        <taxon>Eukaryota</taxon>
        <taxon>Viridiplantae</taxon>
        <taxon>Streptophyta</taxon>
        <taxon>Embryophyta</taxon>
        <taxon>Tracheophyta</taxon>
        <taxon>Spermatophyta</taxon>
        <taxon>Magnoliopsida</taxon>
        <taxon>eudicotyledons</taxon>
        <taxon>Gunneridae</taxon>
        <taxon>Pentapetalae</taxon>
        <taxon>rosids</taxon>
        <taxon>fabids</taxon>
        <taxon>Malpighiales</taxon>
        <taxon>Erythroxylaceae</taxon>
        <taxon>Erythroxylum</taxon>
    </lineage>
</organism>
<dbReference type="AlphaFoldDB" id="A0AAV8TYB3"/>
<sequence length="225" mass="23940">MGRCLAPHTQLRHPLLSQPRVNHKRLPLAKTVTHRRLSTSEERSMGLGLGASGSRFVALTKKEPLERRVDISTCDTPSVATQPPIPSPSLTPTLMKENCLKRQSTKGQSSVGKAGVKTTPPQQHQIHALGHTGQAQSMGQSPPTGPAVPPLRPLSQPNLLGAQSLAKDHVALSIPSHADVVIPDQSITLPLNIGLDSGAIDEDLNTDPQPNASATFDQTYMAPPT</sequence>
<evidence type="ECO:0000256" key="1">
    <source>
        <dbReference type="SAM" id="MobiDB-lite"/>
    </source>
</evidence>
<dbReference type="EMBL" id="JAIWQS010000003">
    <property type="protein sequence ID" value="KAJ8771049.1"/>
    <property type="molecule type" value="Genomic_DNA"/>
</dbReference>
<name>A0AAV8TYB3_9ROSI</name>
<protein>
    <submittedName>
        <fullName evidence="2">Uncharacterized protein</fullName>
    </submittedName>
</protein>
<gene>
    <name evidence="2" type="ORF">K2173_023374</name>
</gene>
<dbReference type="Proteomes" id="UP001159364">
    <property type="component" value="Linkage Group LG03"/>
</dbReference>
<feature type="compositionally biased region" description="Pro residues" evidence="1">
    <location>
        <begin position="143"/>
        <end position="152"/>
    </location>
</feature>
<feature type="compositionally biased region" description="Polar residues" evidence="1">
    <location>
        <begin position="206"/>
        <end position="218"/>
    </location>
</feature>
<evidence type="ECO:0000313" key="3">
    <source>
        <dbReference type="Proteomes" id="UP001159364"/>
    </source>
</evidence>
<keyword evidence="3" id="KW-1185">Reference proteome</keyword>
<reference evidence="2 3" key="1">
    <citation type="submission" date="2021-09" db="EMBL/GenBank/DDBJ databases">
        <title>Genomic insights and catalytic innovation underlie evolution of tropane alkaloids biosynthesis.</title>
        <authorList>
            <person name="Wang Y.-J."/>
            <person name="Tian T."/>
            <person name="Huang J.-P."/>
            <person name="Huang S.-X."/>
        </authorList>
    </citation>
    <scope>NUCLEOTIDE SEQUENCE [LARGE SCALE GENOMIC DNA]</scope>
    <source>
        <strain evidence="2">KIB-2018</strain>
        <tissue evidence="2">Leaf</tissue>
    </source>
</reference>
<comment type="caution">
    <text evidence="2">The sequence shown here is derived from an EMBL/GenBank/DDBJ whole genome shotgun (WGS) entry which is preliminary data.</text>
</comment>
<feature type="region of interest" description="Disordered" evidence="1">
    <location>
        <begin position="130"/>
        <end position="156"/>
    </location>
</feature>
<proteinExistence type="predicted"/>